<comment type="similarity">
    <text evidence="2">Belongs to the TfdA dioxygenase family.</text>
</comment>
<organism evidence="9 10">
    <name type="scientific">Cylindrodendrum hubeiense</name>
    <dbReference type="NCBI Taxonomy" id="595255"/>
    <lineage>
        <taxon>Eukaryota</taxon>
        <taxon>Fungi</taxon>
        <taxon>Dikarya</taxon>
        <taxon>Ascomycota</taxon>
        <taxon>Pezizomycotina</taxon>
        <taxon>Sordariomycetes</taxon>
        <taxon>Hypocreomycetidae</taxon>
        <taxon>Hypocreales</taxon>
        <taxon>Nectriaceae</taxon>
        <taxon>Cylindrodendrum</taxon>
    </lineage>
</organism>
<dbReference type="PANTHER" id="PTHR30468:SF10">
    <property type="entry name" value="TAUD_TFDA-LIKE DOMAIN-CONTAINING PROTEIN"/>
    <property type="match status" value="1"/>
</dbReference>
<evidence type="ECO:0000256" key="5">
    <source>
        <dbReference type="ARBA" id="ARBA00023002"/>
    </source>
</evidence>
<sequence>MSFVTATETESAAVPQGSDNGQSANQLISEPVQYSSTLDQYESFNVTPVIADDAAVAQRGVVFFRNQDLTVEEQKLLRQKLGLLTGKPETSVLHRHAVNNSKRGVAVDQAGNRDDEISVISSEQNKKFYNGIFTVDSKKIASHGWHADGGDTLWASGYEAYDRLSPAWQRFAETLTATHAQPYFRKLLKKHYARPRSLIAT</sequence>
<evidence type="ECO:0000256" key="3">
    <source>
        <dbReference type="ARBA" id="ARBA00022723"/>
    </source>
</evidence>
<dbReference type="EMBL" id="JAANBB010000105">
    <property type="protein sequence ID" value="KAF7550131.1"/>
    <property type="molecule type" value="Genomic_DNA"/>
</dbReference>
<dbReference type="SUPFAM" id="SSF51197">
    <property type="entry name" value="Clavaminate synthase-like"/>
    <property type="match status" value="1"/>
</dbReference>
<evidence type="ECO:0000256" key="7">
    <source>
        <dbReference type="SAM" id="MobiDB-lite"/>
    </source>
</evidence>
<dbReference type="InterPro" id="IPR042098">
    <property type="entry name" value="TauD-like_sf"/>
</dbReference>
<gene>
    <name evidence="9" type="ORF">G7Z17_g5923</name>
</gene>
<feature type="region of interest" description="Disordered" evidence="7">
    <location>
        <begin position="1"/>
        <end position="24"/>
    </location>
</feature>
<dbReference type="GO" id="GO:0016706">
    <property type="term" value="F:2-oxoglutarate-dependent dioxygenase activity"/>
    <property type="evidence" value="ECO:0007669"/>
    <property type="project" value="TreeGrafter"/>
</dbReference>
<dbReference type="Pfam" id="PF02668">
    <property type="entry name" value="TauD"/>
    <property type="match status" value="1"/>
</dbReference>
<keyword evidence="4" id="KW-0223">Dioxygenase</keyword>
<dbReference type="GO" id="GO:0046872">
    <property type="term" value="F:metal ion binding"/>
    <property type="evidence" value="ECO:0007669"/>
    <property type="project" value="UniProtKB-KW"/>
</dbReference>
<protein>
    <recommendedName>
        <fullName evidence="8">TauD/TfdA-like domain-containing protein</fullName>
    </recommendedName>
</protein>
<keyword evidence="10" id="KW-1185">Reference proteome</keyword>
<evidence type="ECO:0000256" key="1">
    <source>
        <dbReference type="ARBA" id="ARBA00001954"/>
    </source>
</evidence>
<evidence type="ECO:0000313" key="9">
    <source>
        <dbReference type="EMBL" id="KAF7550131.1"/>
    </source>
</evidence>
<evidence type="ECO:0000259" key="8">
    <source>
        <dbReference type="Pfam" id="PF02668"/>
    </source>
</evidence>
<feature type="domain" description="TauD/TfdA-like" evidence="8">
    <location>
        <begin position="54"/>
        <end position="186"/>
    </location>
</feature>
<keyword evidence="5" id="KW-0560">Oxidoreductase</keyword>
<accession>A0A9P5H851</accession>
<dbReference type="OrthoDB" id="10257314at2759"/>
<keyword evidence="3" id="KW-0479">Metal-binding</keyword>
<dbReference type="Gene3D" id="3.60.130.10">
    <property type="entry name" value="Clavaminate synthase-like"/>
    <property type="match status" value="2"/>
</dbReference>
<dbReference type="Proteomes" id="UP000722485">
    <property type="component" value="Unassembled WGS sequence"/>
</dbReference>
<dbReference type="InterPro" id="IPR051323">
    <property type="entry name" value="AtsK-like"/>
</dbReference>
<dbReference type="GO" id="GO:0005737">
    <property type="term" value="C:cytoplasm"/>
    <property type="evidence" value="ECO:0007669"/>
    <property type="project" value="TreeGrafter"/>
</dbReference>
<evidence type="ECO:0000313" key="10">
    <source>
        <dbReference type="Proteomes" id="UP000722485"/>
    </source>
</evidence>
<evidence type="ECO:0000256" key="4">
    <source>
        <dbReference type="ARBA" id="ARBA00022964"/>
    </source>
</evidence>
<dbReference type="InterPro" id="IPR003819">
    <property type="entry name" value="TauD/TfdA-like"/>
</dbReference>
<evidence type="ECO:0000256" key="6">
    <source>
        <dbReference type="ARBA" id="ARBA00023004"/>
    </source>
</evidence>
<evidence type="ECO:0000256" key="2">
    <source>
        <dbReference type="ARBA" id="ARBA00005896"/>
    </source>
</evidence>
<dbReference type="AlphaFoldDB" id="A0A9P5H851"/>
<comment type="cofactor">
    <cofactor evidence="1">
        <name>Fe(2+)</name>
        <dbReference type="ChEBI" id="CHEBI:29033"/>
    </cofactor>
</comment>
<reference evidence="9" key="1">
    <citation type="submission" date="2020-03" db="EMBL/GenBank/DDBJ databases">
        <title>Draft Genome Sequence of Cylindrodendrum hubeiense.</title>
        <authorList>
            <person name="Buettner E."/>
            <person name="Kellner H."/>
        </authorList>
    </citation>
    <scope>NUCLEOTIDE SEQUENCE</scope>
    <source>
        <strain evidence="9">IHI 201604</strain>
    </source>
</reference>
<keyword evidence="6" id="KW-0408">Iron</keyword>
<feature type="compositionally biased region" description="Polar residues" evidence="7">
    <location>
        <begin position="1"/>
        <end position="10"/>
    </location>
</feature>
<dbReference type="PANTHER" id="PTHR30468">
    <property type="entry name" value="ALPHA-KETOGLUTARATE-DEPENDENT SULFONATE DIOXYGENASE"/>
    <property type="match status" value="1"/>
</dbReference>
<proteinExistence type="inferred from homology"/>
<name>A0A9P5H851_9HYPO</name>
<comment type="caution">
    <text evidence="9">The sequence shown here is derived from an EMBL/GenBank/DDBJ whole genome shotgun (WGS) entry which is preliminary data.</text>
</comment>